<dbReference type="RefSeq" id="WP_144350813.1">
    <property type="nucleotide sequence ID" value="NZ_CP036259.1"/>
</dbReference>
<sequence>MKYLFLVCVTGFLLSGCTTIVEDPLNPYAHKIENDISSTQDERSKLNVTLNKQQQTALDYALDFIKVPENYALAQVYEGVQAGDDVFVFRFTKGENAQIGGEHFSFVVTANENLLLGVMWMDKQFEKGVELPSEEETAEIAREYITNVDPDLFSKLQVQWIAPHDETISVDGKEVTVTGMKYKCYIPAEKTYVWVVVGTGGEIITFERGLVWDSGLGRRGTESWIYDAWLAERSWMK</sequence>
<dbReference type="Proteomes" id="UP000320776">
    <property type="component" value="Chromosome"/>
</dbReference>
<keyword evidence="3" id="KW-1185">Reference proteome</keyword>
<organism evidence="2 3">
    <name type="scientific">Sporomusa termitida</name>
    <dbReference type="NCBI Taxonomy" id="2377"/>
    <lineage>
        <taxon>Bacteria</taxon>
        <taxon>Bacillati</taxon>
        <taxon>Bacillota</taxon>
        <taxon>Negativicutes</taxon>
        <taxon>Selenomonadales</taxon>
        <taxon>Sporomusaceae</taxon>
        <taxon>Sporomusa</taxon>
    </lineage>
</organism>
<dbReference type="EMBL" id="CP036259">
    <property type="protein sequence ID" value="QDR81313.1"/>
    <property type="molecule type" value="Genomic_DNA"/>
</dbReference>
<evidence type="ECO:0000259" key="1">
    <source>
        <dbReference type="Pfam" id="PF16244"/>
    </source>
</evidence>
<reference evidence="2 3" key="1">
    <citation type="submission" date="2019-02" db="EMBL/GenBank/DDBJ databases">
        <title>Closed genome of Sporomusa termitida DSM 4440.</title>
        <authorList>
            <person name="Poehlein A."/>
            <person name="Daniel R."/>
        </authorList>
    </citation>
    <scope>NUCLEOTIDE SEQUENCE [LARGE SCALE GENOMIC DNA]</scope>
    <source>
        <strain evidence="2 3">DSM 4440</strain>
    </source>
</reference>
<accession>A0A517DVF5</accession>
<protein>
    <recommendedName>
        <fullName evidence="1">YcdB/YcdC repeated domain-containing protein</fullName>
    </recommendedName>
</protein>
<dbReference type="InterPro" id="IPR032599">
    <property type="entry name" value="YcdB/YcdC_rep_domain"/>
</dbReference>
<evidence type="ECO:0000313" key="2">
    <source>
        <dbReference type="EMBL" id="QDR81313.1"/>
    </source>
</evidence>
<dbReference type="KEGG" id="sted:SPTER_26910"/>
<proteinExistence type="predicted"/>
<gene>
    <name evidence="2" type="ORF">SPTER_26910</name>
</gene>
<dbReference type="PROSITE" id="PS51257">
    <property type="entry name" value="PROKAR_LIPOPROTEIN"/>
    <property type="match status" value="1"/>
</dbReference>
<dbReference type="OrthoDB" id="7061608at2"/>
<feature type="domain" description="YcdB/YcdC repeated" evidence="1">
    <location>
        <begin position="59"/>
        <end position="207"/>
    </location>
</feature>
<evidence type="ECO:0000313" key="3">
    <source>
        <dbReference type="Proteomes" id="UP000320776"/>
    </source>
</evidence>
<dbReference type="AlphaFoldDB" id="A0A517DVF5"/>
<name>A0A517DVF5_9FIRM</name>
<dbReference type="Pfam" id="PF16244">
    <property type="entry name" value="DUF4901"/>
    <property type="match status" value="1"/>
</dbReference>